<feature type="domain" description="HTH araC/xylS-type" evidence="4">
    <location>
        <begin position="266"/>
        <end position="364"/>
    </location>
</feature>
<keyword evidence="6" id="KW-1185">Reference proteome</keyword>
<evidence type="ECO:0000313" key="5">
    <source>
        <dbReference type="EMBL" id="TDK39230.1"/>
    </source>
</evidence>
<dbReference type="Proteomes" id="UP000295238">
    <property type="component" value="Unassembled WGS sequence"/>
</dbReference>
<dbReference type="EMBL" id="SMTL01000001">
    <property type="protein sequence ID" value="TDK39230.1"/>
    <property type="molecule type" value="Genomic_DNA"/>
</dbReference>
<name>A0A4V3APV2_9HYPH</name>
<dbReference type="InterPro" id="IPR029062">
    <property type="entry name" value="Class_I_gatase-like"/>
</dbReference>
<dbReference type="InterPro" id="IPR020449">
    <property type="entry name" value="Tscrpt_reg_AraC-type_HTH"/>
</dbReference>
<proteinExistence type="predicted"/>
<evidence type="ECO:0000256" key="2">
    <source>
        <dbReference type="ARBA" id="ARBA00023125"/>
    </source>
</evidence>
<sequence>MRASVRSRHSGAAEDHEDPASFYSLCKRGCHKAPKPIETPESKMTLLMAIMTRRRANIGILAYDGALQSCVYGLQEMANIANSFRQCEEEPVIRTAVWRVSASGCVEPDLPSQLLRSDLDFLVLPPVGRGDLPSGPVEPCCSWIAAAHGEGVCLASACGGAFYLAASGVARGRRITTHWSLGEPLAKVCDAAAVDTTEMLLDDGDLITAGGMMAWIHMGLRLIERLLGHGVMLDTARFMVIDPALRPQSRHTSFSPRMDHGDQQVLAVQQWLHANAAADVSLPKIAAMAKLGERTFLRRFARVTGHNPTEYCQRLRVSRSQGLLESSSMSVEQVAHLCGYEDHNSFRRLFKRYLGVTPGEYRMRSAATPGRFTAGR</sequence>
<comment type="caution">
    <text evidence="5">The sequence shown here is derived from an EMBL/GenBank/DDBJ whole genome shotgun (WGS) entry which is preliminary data.</text>
</comment>
<protein>
    <submittedName>
        <fullName evidence="5">Helix-turn-helix domain-containing protein</fullName>
    </submittedName>
</protein>
<evidence type="ECO:0000256" key="1">
    <source>
        <dbReference type="ARBA" id="ARBA00023015"/>
    </source>
</evidence>
<evidence type="ECO:0000259" key="4">
    <source>
        <dbReference type="PROSITE" id="PS01124"/>
    </source>
</evidence>
<dbReference type="Gene3D" id="3.40.50.880">
    <property type="match status" value="1"/>
</dbReference>
<keyword evidence="2" id="KW-0238">DNA-binding</keyword>
<gene>
    <name evidence="5" type="ORF">E2F50_03655</name>
</gene>
<dbReference type="AlphaFoldDB" id="A0A4V3APV2"/>
<dbReference type="Pfam" id="PF12833">
    <property type="entry name" value="HTH_18"/>
    <property type="match status" value="1"/>
</dbReference>
<evidence type="ECO:0000313" key="6">
    <source>
        <dbReference type="Proteomes" id="UP000295238"/>
    </source>
</evidence>
<dbReference type="InterPro" id="IPR002818">
    <property type="entry name" value="DJ-1/PfpI"/>
</dbReference>
<dbReference type="SMART" id="SM00342">
    <property type="entry name" value="HTH_ARAC"/>
    <property type="match status" value="1"/>
</dbReference>
<dbReference type="SUPFAM" id="SSF46689">
    <property type="entry name" value="Homeodomain-like"/>
    <property type="match status" value="2"/>
</dbReference>
<dbReference type="InterPro" id="IPR052158">
    <property type="entry name" value="INH-QAR"/>
</dbReference>
<dbReference type="InterPro" id="IPR018062">
    <property type="entry name" value="HTH_AraC-typ_CS"/>
</dbReference>
<dbReference type="Pfam" id="PF01965">
    <property type="entry name" value="DJ-1_PfpI"/>
    <property type="match status" value="1"/>
</dbReference>
<dbReference type="SUPFAM" id="SSF52317">
    <property type="entry name" value="Class I glutamine amidotransferase-like"/>
    <property type="match status" value="1"/>
</dbReference>
<dbReference type="InterPro" id="IPR018060">
    <property type="entry name" value="HTH_AraC"/>
</dbReference>
<dbReference type="Gene3D" id="1.10.10.60">
    <property type="entry name" value="Homeodomain-like"/>
    <property type="match status" value="2"/>
</dbReference>
<dbReference type="PROSITE" id="PS01124">
    <property type="entry name" value="HTH_ARAC_FAMILY_2"/>
    <property type="match status" value="1"/>
</dbReference>
<dbReference type="PANTHER" id="PTHR43130">
    <property type="entry name" value="ARAC-FAMILY TRANSCRIPTIONAL REGULATOR"/>
    <property type="match status" value="1"/>
</dbReference>
<dbReference type="GO" id="GO:0043565">
    <property type="term" value="F:sequence-specific DNA binding"/>
    <property type="evidence" value="ECO:0007669"/>
    <property type="project" value="InterPro"/>
</dbReference>
<dbReference type="InterPro" id="IPR009057">
    <property type="entry name" value="Homeodomain-like_sf"/>
</dbReference>
<keyword evidence="1" id="KW-0805">Transcription regulation</keyword>
<organism evidence="5 6">
    <name type="scientific">Rhizobium deserti</name>
    <dbReference type="NCBI Taxonomy" id="2547961"/>
    <lineage>
        <taxon>Bacteria</taxon>
        <taxon>Pseudomonadati</taxon>
        <taxon>Pseudomonadota</taxon>
        <taxon>Alphaproteobacteria</taxon>
        <taxon>Hyphomicrobiales</taxon>
        <taxon>Rhizobiaceae</taxon>
        <taxon>Rhizobium/Agrobacterium group</taxon>
        <taxon>Rhizobium</taxon>
    </lineage>
</organism>
<dbReference type="PANTHER" id="PTHR43130:SF3">
    <property type="entry name" value="HTH-TYPE TRANSCRIPTIONAL REGULATOR RV1931C"/>
    <property type="match status" value="1"/>
</dbReference>
<keyword evidence="3" id="KW-0804">Transcription</keyword>
<reference evidence="5 6" key="1">
    <citation type="submission" date="2019-03" db="EMBL/GenBank/DDBJ databases">
        <title>Rhizobium sp. nov., an bacterium isolated from biocrust in Mu Us Desert.</title>
        <authorList>
            <person name="Lixiong L."/>
        </authorList>
    </citation>
    <scope>NUCLEOTIDE SEQUENCE [LARGE SCALE GENOMIC DNA]</scope>
    <source>
        <strain evidence="5 6">SPY-1</strain>
    </source>
</reference>
<accession>A0A4V3APV2</accession>
<dbReference type="PRINTS" id="PR00032">
    <property type="entry name" value="HTHARAC"/>
</dbReference>
<dbReference type="PROSITE" id="PS00041">
    <property type="entry name" value="HTH_ARAC_FAMILY_1"/>
    <property type="match status" value="1"/>
</dbReference>
<dbReference type="GO" id="GO:0003700">
    <property type="term" value="F:DNA-binding transcription factor activity"/>
    <property type="evidence" value="ECO:0007669"/>
    <property type="project" value="InterPro"/>
</dbReference>
<evidence type="ECO:0000256" key="3">
    <source>
        <dbReference type="ARBA" id="ARBA00023163"/>
    </source>
</evidence>